<reference evidence="2 3" key="1">
    <citation type="submission" date="2019-06" db="EMBL/GenBank/DDBJ databases">
        <title>Sequencing the genomes of 1000 actinobacteria strains.</title>
        <authorList>
            <person name="Klenk H.-P."/>
        </authorList>
    </citation>
    <scope>NUCLEOTIDE SEQUENCE [LARGE SCALE GENOMIC DNA]</scope>
    <source>
        <strain evidence="2 3">DSM 18607</strain>
    </source>
</reference>
<dbReference type="RefSeq" id="WP_141846720.1">
    <property type="nucleotide sequence ID" value="NZ_BAAAPR010000021.1"/>
</dbReference>
<comment type="caution">
    <text evidence="2">The sequence shown here is derived from an EMBL/GenBank/DDBJ whole genome shotgun (WGS) entry which is preliminary data.</text>
</comment>
<keyword evidence="1" id="KW-0812">Transmembrane</keyword>
<dbReference type="AlphaFoldDB" id="A0A542DWY1"/>
<evidence type="ECO:0000313" key="2">
    <source>
        <dbReference type="EMBL" id="TQJ07586.1"/>
    </source>
</evidence>
<gene>
    <name evidence="2" type="ORF">FB458_0651</name>
</gene>
<organism evidence="2 3">
    <name type="scientific">Lapillicoccus jejuensis</name>
    <dbReference type="NCBI Taxonomy" id="402171"/>
    <lineage>
        <taxon>Bacteria</taxon>
        <taxon>Bacillati</taxon>
        <taxon>Actinomycetota</taxon>
        <taxon>Actinomycetes</taxon>
        <taxon>Micrococcales</taxon>
        <taxon>Intrasporangiaceae</taxon>
        <taxon>Lapillicoccus</taxon>
    </lineage>
</organism>
<keyword evidence="1" id="KW-0472">Membrane</keyword>
<proteinExistence type="predicted"/>
<protein>
    <submittedName>
        <fullName evidence="2">Uncharacterized protein</fullName>
    </submittedName>
</protein>
<feature type="transmembrane region" description="Helical" evidence="1">
    <location>
        <begin position="95"/>
        <end position="116"/>
    </location>
</feature>
<feature type="transmembrane region" description="Helical" evidence="1">
    <location>
        <begin position="44"/>
        <end position="62"/>
    </location>
</feature>
<feature type="transmembrane region" description="Helical" evidence="1">
    <location>
        <begin position="15"/>
        <end position="38"/>
    </location>
</feature>
<dbReference type="Proteomes" id="UP000317893">
    <property type="component" value="Unassembled WGS sequence"/>
</dbReference>
<sequence length="155" mass="16546">MTGDRAGAGTPRSPFRLIIGPLFLAQGSFYLVVGLIGLGDDPSTYTVMGAVFVVLGVTLMMVTRRSLAGRRRFAADFGAEAAEAAAKRTRQRRTLAVAGLVYAGLAVASLVHEVVTGNRVDLVQVAAFGALSLSALYLWRRVRRLARRSRAHATS</sequence>
<feature type="transmembrane region" description="Helical" evidence="1">
    <location>
        <begin position="122"/>
        <end position="139"/>
    </location>
</feature>
<name>A0A542DWY1_9MICO</name>
<evidence type="ECO:0000256" key="1">
    <source>
        <dbReference type="SAM" id="Phobius"/>
    </source>
</evidence>
<keyword evidence="3" id="KW-1185">Reference proteome</keyword>
<dbReference type="EMBL" id="VFMN01000001">
    <property type="protein sequence ID" value="TQJ07586.1"/>
    <property type="molecule type" value="Genomic_DNA"/>
</dbReference>
<evidence type="ECO:0000313" key="3">
    <source>
        <dbReference type="Proteomes" id="UP000317893"/>
    </source>
</evidence>
<accession>A0A542DWY1</accession>
<keyword evidence="1" id="KW-1133">Transmembrane helix</keyword>